<sequence length="203" mass="24195">RDLENRKTDKENREILGRNGGQTARYLEQWETINMKDFNQQGFTLQWKDNLSINNLQRQLKTMKFRGTEDEAKEYKIIEREMEKDTRCESAEQTDGRLPLQDALSIEVKQTIRLRDWGTSLDLTSAFHHLIVQAESQPYLAFEFQNNHYTYRAMPFGTKHSPIYFATAMEPIMQQIRMKTEIRIINYVDDILLLHQNKEYLKN</sequence>
<feature type="domain" description="Reverse transcriptase" evidence="1">
    <location>
        <begin position="37"/>
        <end position="203"/>
    </location>
</feature>
<dbReference type="PANTHER" id="PTHR33050:SF7">
    <property type="entry name" value="RIBONUCLEASE H"/>
    <property type="match status" value="1"/>
</dbReference>
<evidence type="ECO:0000313" key="3">
    <source>
        <dbReference type="Proteomes" id="UP000324800"/>
    </source>
</evidence>
<dbReference type="SUPFAM" id="SSF56672">
    <property type="entry name" value="DNA/RNA polymerases"/>
    <property type="match status" value="1"/>
</dbReference>
<evidence type="ECO:0000313" key="2">
    <source>
        <dbReference type="EMBL" id="KAA6323043.1"/>
    </source>
</evidence>
<dbReference type="InterPro" id="IPR043128">
    <property type="entry name" value="Rev_trsase/Diguanyl_cyclase"/>
</dbReference>
<accession>A0A5J4QR25</accession>
<dbReference type="Pfam" id="PF00078">
    <property type="entry name" value="RVT_1"/>
    <property type="match status" value="1"/>
</dbReference>
<dbReference type="InterPro" id="IPR000477">
    <property type="entry name" value="RT_dom"/>
</dbReference>
<dbReference type="InterPro" id="IPR043502">
    <property type="entry name" value="DNA/RNA_pol_sf"/>
</dbReference>
<gene>
    <name evidence="2" type="ORF">EZS28_054359</name>
</gene>
<comment type="caution">
    <text evidence="2">The sequence shown here is derived from an EMBL/GenBank/DDBJ whole genome shotgun (WGS) entry which is preliminary data.</text>
</comment>
<dbReference type="AlphaFoldDB" id="A0A5J4QR25"/>
<protein>
    <recommendedName>
        <fullName evidence="1">Reverse transcriptase domain-containing protein</fullName>
    </recommendedName>
</protein>
<name>A0A5J4QR25_9EUKA</name>
<organism evidence="2 3">
    <name type="scientific">Streblomastix strix</name>
    <dbReference type="NCBI Taxonomy" id="222440"/>
    <lineage>
        <taxon>Eukaryota</taxon>
        <taxon>Metamonada</taxon>
        <taxon>Preaxostyla</taxon>
        <taxon>Oxymonadida</taxon>
        <taxon>Streblomastigidae</taxon>
        <taxon>Streblomastix</taxon>
    </lineage>
</organism>
<dbReference type="PROSITE" id="PS50878">
    <property type="entry name" value="RT_POL"/>
    <property type="match status" value="1"/>
</dbReference>
<dbReference type="InterPro" id="IPR052055">
    <property type="entry name" value="Hepadnavirus_pol/RT"/>
</dbReference>
<feature type="non-terminal residue" evidence="2">
    <location>
        <position position="1"/>
    </location>
</feature>
<evidence type="ECO:0000259" key="1">
    <source>
        <dbReference type="PROSITE" id="PS50878"/>
    </source>
</evidence>
<dbReference type="Gene3D" id="3.10.10.10">
    <property type="entry name" value="HIV Type 1 Reverse Transcriptase, subunit A, domain 1"/>
    <property type="match status" value="1"/>
</dbReference>
<reference evidence="2 3" key="1">
    <citation type="submission" date="2019-03" db="EMBL/GenBank/DDBJ databases">
        <title>Single cell metagenomics reveals metabolic interactions within the superorganism composed of flagellate Streblomastix strix and complex community of Bacteroidetes bacteria on its surface.</title>
        <authorList>
            <person name="Treitli S.C."/>
            <person name="Kolisko M."/>
            <person name="Husnik F."/>
            <person name="Keeling P."/>
            <person name="Hampl V."/>
        </authorList>
    </citation>
    <scope>NUCLEOTIDE SEQUENCE [LARGE SCALE GENOMIC DNA]</scope>
    <source>
        <strain evidence="2">ST1C</strain>
    </source>
</reference>
<dbReference type="Proteomes" id="UP000324800">
    <property type="component" value="Unassembled WGS sequence"/>
</dbReference>
<feature type="non-terminal residue" evidence="2">
    <location>
        <position position="203"/>
    </location>
</feature>
<proteinExistence type="predicted"/>
<dbReference type="Gene3D" id="3.30.70.270">
    <property type="match status" value="1"/>
</dbReference>
<dbReference type="OrthoDB" id="115435at2759"/>
<dbReference type="PANTHER" id="PTHR33050">
    <property type="entry name" value="REVERSE TRANSCRIPTASE DOMAIN-CONTAINING PROTEIN"/>
    <property type="match status" value="1"/>
</dbReference>
<dbReference type="EMBL" id="SNRW01044751">
    <property type="protein sequence ID" value="KAA6323043.1"/>
    <property type="molecule type" value="Genomic_DNA"/>
</dbReference>